<dbReference type="EMBL" id="BPLR01012658">
    <property type="protein sequence ID" value="GIY55611.1"/>
    <property type="molecule type" value="Genomic_DNA"/>
</dbReference>
<dbReference type="Proteomes" id="UP001054945">
    <property type="component" value="Unassembled WGS sequence"/>
</dbReference>
<evidence type="ECO:0000256" key="1">
    <source>
        <dbReference type="SAM" id="MobiDB-lite"/>
    </source>
</evidence>
<name>A0AAV4UCY3_CAEEX</name>
<accession>A0AAV4UCY3</accession>
<proteinExistence type="predicted"/>
<reference evidence="2 3" key="1">
    <citation type="submission" date="2021-06" db="EMBL/GenBank/DDBJ databases">
        <title>Caerostris extrusa draft genome.</title>
        <authorList>
            <person name="Kono N."/>
            <person name="Arakawa K."/>
        </authorList>
    </citation>
    <scope>NUCLEOTIDE SEQUENCE [LARGE SCALE GENOMIC DNA]</scope>
</reference>
<protein>
    <submittedName>
        <fullName evidence="2">Uncharacterized protein</fullName>
    </submittedName>
</protein>
<gene>
    <name evidence="2" type="ORF">CEXT_767631</name>
</gene>
<feature type="region of interest" description="Disordered" evidence="1">
    <location>
        <begin position="50"/>
        <end position="77"/>
    </location>
</feature>
<sequence length="77" mass="8860">MPTSPRLNVNLSSFIPIDDRSSLVNGCVKKVGRENFCLFILLSLDHRPLPGDRKFTGRLRRERRPSGQRGRQIPWNS</sequence>
<organism evidence="2 3">
    <name type="scientific">Caerostris extrusa</name>
    <name type="common">Bark spider</name>
    <name type="synonym">Caerostris bankana</name>
    <dbReference type="NCBI Taxonomy" id="172846"/>
    <lineage>
        <taxon>Eukaryota</taxon>
        <taxon>Metazoa</taxon>
        <taxon>Ecdysozoa</taxon>
        <taxon>Arthropoda</taxon>
        <taxon>Chelicerata</taxon>
        <taxon>Arachnida</taxon>
        <taxon>Araneae</taxon>
        <taxon>Araneomorphae</taxon>
        <taxon>Entelegynae</taxon>
        <taxon>Araneoidea</taxon>
        <taxon>Araneidae</taxon>
        <taxon>Caerostris</taxon>
    </lineage>
</organism>
<comment type="caution">
    <text evidence="2">The sequence shown here is derived from an EMBL/GenBank/DDBJ whole genome shotgun (WGS) entry which is preliminary data.</text>
</comment>
<evidence type="ECO:0000313" key="2">
    <source>
        <dbReference type="EMBL" id="GIY55611.1"/>
    </source>
</evidence>
<keyword evidence="3" id="KW-1185">Reference proteome</keyword>
<dbReference type="AlphaFoldDB" id="A0AAV4UCY3"/>
<evidence type="ECO:0000313" key="3">
    <source>
        <dbReference type="Proteomes" id="UP001054945"/>
    </source>
</evidence>